<sequence>MKTIGREIGTLIAVVLKAKNLPNKRNIGKQDPYCLVTLNDEKQRTKADKRGGQHPEWDEELRFTLFEEIEDGFGRPGDEDGPPPPLPPKNPKGPPSIAGGKFMKIACFAEDARDPTLIGETDVDLTEVLTKGETDEWFALSSKNKYAGEVYLELTFWSNEPAPKKKARTKTPQRTSQYGGAGSFVPFDSSPNRSHPVSRMPSSGSDLDQSATIKTANSSLSLDLYKAPYEKRASSTNLSVIDSVTGELNNLGVSDVRHRRDTFPPINQFPRSTSAQGFQQQTINEYGHNEQDQGSVFPFIQSHQPAYENTQSTLQPSSFQQQSRGPRHSLPNPLSSSGFVTSSGFVPLNQRKQDLALPARTGPTPAPGSYGMIPPVISHHTGFVSIPPTPAPSNFMSTSSSLPFQLGYHNPHYPMPAVTPMPYSLPPALTTIPPAPQLAPQQQYPLPLPPNSSSPRQLASFPIPEHGSTSHTPSPPQDAYSQLQGEQPASNPNSRPLPQPSVITRRRSTLPVPPGGGGITISPTSSPSRPESAYSSGNYQQPIQLIQYNNIPPPPPLPSHFNGAPTQSQSHITGQAPPLHPPLPQRSLAHSHSHSYSLPNPLQSWAANGQHSLPMPSVQQNGQHNLPVPPVQQSGLPLPPAISPSWRLALPQPPSLPNPSTQQPIYVPPPPPLTSTIMSSHPNQFPQPPIQYVQGYHTPVDGYPLQDGGLYQQPTGSMWSYH</sequence>
<reference evidence="1" key="2">
    <citation type="journal article" date="2020" name="Nat. Commun.">
        <title>Large-scale genome sequencing of mycorrhizal fungi provides insights into the early evolution of symbiotic traits.</title>
        <authorList>
            <person name="Miyauchi S."/>
            <person name="Kiss E."/>
            <person name="Kuo A."/>
            <person name="Drula E."/>
            <person name="Kohler A."/>
            <person name="Sanchez-Garcia M."/>
            <person name="Morin E."/>
            <person name="Andreopoulos B."/>
            <person name="Barry K.W."/>
            <person name="Bonito G."/>
            <person name="Buee M."/>
            <person name="Carver A."/>
            <person name="Chen C."/>
            <person name="Cichocki N."/>
            <person name="Clum A."/>
            <person name="Culley D."/>
            <person name="Crous P.W."/>
            <person name="Fauchery L."/>
            <person name="Girlanda M."/>
            <person name="Hayes R.D."/>
            <person name="Keri Z."/>
            <person name="LaButti K."/>
            <person name="Lipzen A."/>
            <person name="Lombard V."/>
            <person name="Magnuson J."/>
            <person name="Maillard F."/>
            <person name="Murat C."/>
            <person name="Nolan M."/>
            <person name="Ohm R.A."/>
            <person name="Pangilinan J."/>
            <person name="Pereira M.F."/>
            <person name="Perotto S."/>
            <person name="Peter M."/>
            <person name="Pfister S."/>
            <person name="Riley R."/>
            <person name="Sitrit Y."/>
            <person name="Stielow J.B."/>
            <person name="Szollosi G."/>
            <person name="Zifcakova L."/>
            <person name="Stursova M."/>
            <person name="Spatafora J.W."/>
            <person name="Tedersoo L."/>
            <person name="Vaario L.M."/>
            <person name="Yamada A."/>
            <person name="Yan M."/>
            <person name="Wang P."/>
            <person name="Xu J."/>
            <person name="Bruns T."/>
            <person name="Baldrian P."/>
            <person name="Vilgalys R."/>
            <person name="Dunand C."/>
            <person name="Henrissat B."/>
            <person name="Grigoriev I.V."/>
            <person name="Hibbett D."/>
            <person name="Nagy L.G."/>
            <person name="Martin F.M."/>
        </authorList>
    </citation>
    <scope>NUCLEOTIDE SEQUENCE</scope>
    <source>
        <strain evidence="1">P2</strain>
    </source>
</reference>
<keyword evidence="2" id="KW-1185">Reference proteome</keyword>
<dbReference type="EMBL" id="MU117995">
    <property type="protein sequence ID" value="KAF9649643.1"/>
    <property type="molecule type" value="Genomic_DNA"/>
</dbReference>
<comment type="caution">
    <text evidence="1">The sequence shown here is derived from an EMBL/GenBank/DDBJ whole genome shotgun (WGS) entry which is preliminary data.</text>
</comment>
<dbReference type="Proteomes" id="UP000886501">
    <property type="component" value="Unassembled WGS sequence"/>
</dbReference>
<name>A0ACB6ZJZ7_THEGA</name>
<evidence type="ECO:0000313" key="2">
    <source>
        <dbReference type="Proteomes" id="UP000886501"/>
    </source>
</evidence>
<gene>
    <name evidence="1" type="ORF">BDM02DRAFT_3186134</name>
</gene>
<proteinExistence type="predicted"/>
<evidence type="ECO:0000313" key="1">
    <source>
        <dbReference type="EMBL" id="KAF9649643.1"/>
    </source>
</evidence>
<accession>A0ACB6ZJZ7</accession>
<reference evidence="1" key="1">
    <citation type="submission" date="2019-10" db="EMBL/GenBank/DDBJ databases">
        <authorList>
            <consortium name="DOE Joint Genome Institute"/>
            <person name="Kuo A."/>
            <person name="Miyauchi S."/>
            <person name="Kiss E."/>
            <person name="Drula E."/>
            <person name="Kohler A."/>
            <person name="Sanchez-Garcia M."/>
            <person name="Andreopoulos B."/>
            <person name="Barry K.W."/>
            <person name="Bonito G."/>
            <person name="Buee M."/>
            <person name="Carver A."/>
            <person name="Chen C."/>
            <person name="Cichocki N."/>
            <person name="Clum A."/>
            <person name="Culley D."/>
            <person name="Crous P.W."/>
            <person name="Fauchery L."/>
            <person name="Girlanda M."/>
            <person name="Hayes R."/>
            <person name="Keri Z."/>
            <person name="Labutti K."/>
            <person name="Lipzen A."/>
            <person name="Lombard V."/>
            <person name="Magnuson J."/>
            <person name="Maillard F."/>
            <person name="Morin E."/>
            <person name="Murat C."/>
            <person name="Nolan M."/>
            <person name="Ohm R."/>
            <person name="Pangilinan J."/>
            <person name="Pereira M."/>
            <person name="Perotto S."/>
            <person name="Peter M."/>
            <person name="Riley R."/>
            <person name="Sitrit Y."/>
            <person name="Stielow B."/>
            <person name="Szollosi G."/>
            <person name="Zifcakova L."/>
            <person name="Stursova M."/>
            <person name="Spatafora J.W."/>
            <person name="Tedersoo L."/>
            <person name="Vaario L.-M."/>
            <person name="Yamada A."/>
            <person name="Yan M."/>
            <person name="Wang P."/>
            <person name="Xu J."/>
            <person name="Bruns T."/>
            <person name="Baldrian P."/>
            <person name="Vilgalys R."/>
            <person name="Henrissat B."/>
            <person name="Grigoriev I.V."/>
            <person name="Hibbett D."/>
            <person name="Nagy L.G."/>
            <person name="Martin F.M."/>
        </authorList>
    </citation>
    <scope>NUCLEOTIDE SEQUENCE</scope>
    <source>
        <strain evidence="1">P2</strain>
    </source>
</reference>
<protein>
    <submittedName>
        <fullName evidence="1">Uncharacterized protein</fullName>
    </submittedName>
</protein>
<organism evidence="1 2">
    <name type="scientific">Thelephora ganbajun</name>
    <name type="common">Ganba fungus</name>
    <dbReference type="NCBI Taxonomy" id="370292"/>
    <lineage>
        <taxon>Eukaryota</taxon>
        <taxon>Fungi</taxon>
        <taxon>Dikarya</taxon>
        <taxon>Basidiomycota</taxon>
        <taxon>Agaricomycotina</taxon>
        <taxon>Agaricomycetes</taxon>
        <taxon>Thelephorales</taxon>
        <taxon>Thelephoraceae</taxon>
        <taxon>Thelephora</taxon>
    </lineage>
</organism>